<evidence type="ECO:0000313" key="4">
    <source>
        <dbReference type="Proteomes" id="UP000019116"/>
    </source>
</evidence>
<dbReference type="Gramene" id="TraesJUL5B03G02828440.1">
    <property type="protein sequence ID" value="TraesJUL5B03G02828440.1"/>
    <property type="gene ID" value="TraesJUL5B03G02828440"/>
</dbReference>
<dbReference type="Gramene" id="TraesROB_scaffold_107986_01G000100.1">
    <property type="protein sequence ID" value="TraesROB_scaffold_107986_01G000100.1"/>
    <property type="gene ID" value="TraesROB_scaffold_107986_01G000100"/>
</dbReference>
<feature type="chain" id="PRO_5043176947" evidence="2">
    <location>
        <begin position="28"/>
        <end position="191"/>
    </location>
</feature>
<dbReference type="Gramene" id="TraesCAD_scaffold_021822_01G000200.1">
    <property type="protein sequence ID" value="TraesCAD_scaffold_021822_01G000200.1"/>
    <property type="gene ID" value="TraesCAD_scaffold_021822_01G000200"/>
</dbReference>
<feature type="compositionally biased region" description="Basic and acidic residues" evidence="1">
    <location>
        <begin position="47"/>
        <end position="60"/>
    </location>
</feature>
<dbReference type="Gramene" id="TraesLAC5B03G02762600.1">
    <property type="protein sequence ID" value="TraesLAC5B03G02762600.1"/>
    <property type="gene ID" value="TraesLAC5B03G02762600"/>
</dbReference>
<reference evidence="3" key="2">
    <citation type="submission" date="2018-10" db="UniProtKB">
        <authorList>
            <consortium name="EnsemblPlants"/>
        </authorList>
    </citation>
    <scope>IDENTIFICATION</scope>
</reference>
<dbReference type="Gramene" id="TraesLDM5B03G02810240.1">
    <property type="protein sequence ID" value="TraesLDM5B03G02810240.1"/>
    <property type="gene ID" value="TraesLDM5B03G02810240"/>
</dbReference>
<dbReference type="OMA" id="DYICPSA"/>
<dbReference type="Gramene" id="TraesWEE_scaffold_005523_01G000100.1">
    <property type="protein sequence ID" value="TraesWEE_scaffold_005523_01G000100.1"/>
    <property type="gene ID" value="TraesWEE_scaffold_005523_01G000100"/>
</dbReference>
<evidence type="ECO:0000256" key="1">
    <source>
        <dbReference type="SAM" id="MobiDB-lite"/>
    </source>
</evidence>
<protein>
    <submittedName>
        <fullName evidence="3">Uncharacterized protein</fullName>
    </submittedName>
</protein>
<proteinExistence type="predicted"/>
<organism evidence="3">
    <name type="scientific">Triticum aestivum</name>
    <name type="common">Wheat</name>
    <dbReference type="NCBI Taxonomy" id="4565"/>
    <lineage>
        <taxon>Eukaryota</taxon>
        <taxon>Viridiplantae</taxon>
        <taxon>Streptophyta</taxon>
        <taxon>Embryophyta</taxon>
        <taxon>Tracheophyta</taxon>
        <taxon>Spermatophyta</taxon>
        <taxon>Magnoliopsida</taxon>
        <taxon>Liliopsida</taxon>
        <taxon>Poales</taxon>
        <taxon>Poaceae</taxon>
        <taxon>BOP clade</taxon>
        <taxon>Pooideae</taxon>
        <taxon>Triticodae</taxon>
        <taxon>Triticeae</taxon>
        <taxon>Triticinae</taxon>
        <taxon>Triticum</taxon>
    </lineage>
</organism>
<dbReference type="Gramene" id="TraesCLE_scaffold_082146_01G000100.1">
    <property type="protein sequence ID" value="TraesCLE_scaffold_082146_01G000100.1"/>
    <property type="gene ID" value="TraesCLE_scaffold_082146_01G000100"/>
</dbReference>
<dbReference type="GeneID" id="123115624"/>
<feature type="signal peptide" evidence="2">
    <location>
        <begin position="1"/>
        <end position="27"/>
    </location>
</feature>
<evidence type="ECO:0000313" key="3">
    <source>
        <dbReference type="EnsemblPlants" id="TraesCS5B02G044400.1"/>
    </source>
</evidence>
<dbReference type="Gramene" id="TraesCS5B03G0115600.1">
    <property type="protein sequence ID" value="TraesCS5B03G0115600.1.CDS"/>
    <property type="gene ID" value="TraesCS5B03G0115600"/>
</dbReference>
<dbReference type="Proteomes" id="UP000019116">
    <property type="component" value="Chromosome 5B"/>
</dbReference>
<keyword evidence="2" id="KW-0732">Signal</keyword>
<dbReference type="OrthoDB" id="637307at2759"/>
<dbReference type="RefSeq" id="XP_044392673.1">
    <property type="nucleotide sequence ID" value="XM_044536738.1"/>
</dbReference>
<reference evidence="3" key="1">
    <citation type="submission" date="2018-08" db="EMBL/GenBank/DDBJ databases">
        <authorList>
            <person name="Rossello M."/>
        </authorList>
    </citation>
    <scope>NUCLEOTIDE SEQUENCE [LARGE SCALE GENOMIC DNA]</scope>
    <source>
        <strain evidence="3">cv. Chinese Spring</strain>
    </source>
</reference>
<dbReference type="KEGG" id="taes:123115624"/>
<dbReference type="Gramene" id="TraesJAG5B03G02808440.1">
    <property type="protein sequence ID" value="TraesJAG5B03G02808440.1"/>
    <property type="gene ID" value="TraesJAG5B03G02808440"/>
</dbReference>
<sequence>MAMGRERRIKLLMAVVLLLTLAKGSSCNKTCTVADLEIRHIRVDSYKQDGGRTHEQEQEHMNSGGGGGGRKLKQLPMVMAAWVYNHCPCMVDNVVTYAPDGFSTIYANGTDERIFSKVTEHLYLIHHAGPLLPAASCPRFPPSPPENTSASAAVPVDGKAQTEDFSCPSTAFFYTWYDEIELKPAFLVPHC</sequence>
<feature type="region of interest" description="Disordered" evidence="1">
    <location>
        <begin position="47"/>
        <end position="69"/>
    </location>
</feature>
<dbReference type="Gramene" id="TraesMAC5B03G02807030.1">
    <property type="protein sequence ID" value="TraesMAC5B03G02807030.1"/>
    <property type="gene ID" value="TraesMAC5B03G02807030"/>
</dbReference>
<accession>A0A3B6LFZ1</accession>
<dbReference type="Gramene" id="TraesSTA5B03G02799900.1">
    <property type="protein sequence ID" value="TraesSTA5B03G02799900.1"/>
    <property type="gene ID" value="TraesSTA5B03G02799900"/>
</dbReference>
<dbReference type="Gramene" id="TraesRN5B0100117600.1">
    <property type="protein sequence ID" value="TraesRN5B0100117600.1"/>
    <property type="gene ID" value="TraesRN5B0100117600"/>
</dbReference>
<dbReference type="Gramene" id="TraesNOR5B03G02832780.1">
    <property type="protein sequence ID" value="TraesNOR5B03G02832780.1"/>
    <property type="gene ID" value="TraesNOR5B03G02832780"/>
</dbReference>
<dbReference type="Gramene" id="TraesSYM5B03G02836870.1">
    <property type="protein sequence ID" value="TraesSYM5B03G02836870.1"/>
    <property type="gene ID" value="TraesSYM5B03G02836870"/>
</dbReference>
<dbReference type="Gramene" id="TraesCS5B02G044400.1">
    <property type="protein sequence ID" value="TraesCS5B02G044400.1"/>
    <property type="gene ID" value="TraesCS5B02G044400"/>
</dbReference>
<dbReference type="EnsemblPlants" id="TraesCS5B02G044400.1">
    <property type="protein sequence ID" value="TraesCS5B02G044400.1"/>
    <property type="gene ID" value="TraesCS5B02G044400"/>
</dbReference>
<dbReference type="AlphaFoldDB" id="A0A3B6LFZ1"/>
<evidence type="ECO:0000256" key="2">
    <source>
        <dbReference type="SAM" id="SignalP"/>
    </source>
</evidence>
<gene>
    <name evidence="3" type="primary">LOC123115624</name>
</gene>
<keyword evidence="4" id="KW-1185">Reference proteome</keyword>
<name>A0A3B6LFZ1_WHEAT</name>
<dbReference type="Gramene" id="TraesARI5B03G02850240.1">
    <property type="protein sequence ID" value="TraesARI5B03G02850240.1"/>
    <property type="gene ID" value="TraesARI5B03G02850240"/>
</dbReference>
<dbReference type="Gramene" id="TraesPARA_EIv1.0_1638740.1">
    <property type="protein sequence ID" value="TraesPARA_EIv1.0_1638740.1.CDS"/>
    <property type="gene ID" value="TraesPARA_EIv1.0_1638740"/>
</dbReference>